<accession>A0A0C3PKB1</accession>
<dbReference type="HOGENOM" id="CLU_1993540_0_0_1"/>
<dbReference type="OrthoDB" id="2674423at2759"/>
<evidence type="ECO:0000313" key="2">
    <source>
        <dbReference type="Proteomes" id="UP000054217"/>
    </source>
</evidence>
<name>A0A0C3PKB1_PISTI</name>
<protein>
    <submittedName>
        <fullName evidence="1">Uncharacterized protein</fullName>
    </submittedName>
</protein>
<dbReference type="EMBL" id="KN831944">
    <property type="protein sequence ID" value="KIO14655.1"/>
    <property type="molecule type" value="Genomic_DNA"/>
</dbReference>
<evidence type="ECO:0000313" key="1">
    <source>
        <dbReference type="EMBL" id="KIO14655.1"/>
    </source>
</evidence>
<dbReference type="AlphaFoldDB" id="A0A0C3PKB1"/>
<reference evidence="1 2" key="1">
    <citation type="submission" date="2014-04" db="EMBL/GenBank/DDBJ databases">
        <authorList>
            <consortium name="DOE Joint Genome Institute"/>
            <person name="Kuo A."/>
            <person name="Kohler A."/>
            <person name="Costa M.D."/>
            <person name="Nagy L.G."/>
            <person name="Floudas D."/>
            <person name="Copeland A."/>
            <person name="Barry K.W."/>
            <person name="Cichocki N."/>
            <person name="Veneault-Fourrey C."/>
            <person name="LaButti K."/>
            <person name="Lindquist E.A."/>
            <person name="Lipzen A."/>
            <person name="Lundell T."/>
            <person name="Morin E."/>
            <person name="Murat C."/>
            <person name="Sun H."/>
            <person name="Tunlid A."/>
            <person name="Henrissat B."/>
            <person name="Grigoriev I.V."/>
            <person name="Hibbett D.S."/>
            <person name="Martin F."/>
            <person name="Nordberg H.P."/>
            <person name="Cantor M.N."/>
            <person name="Hua S.X."/>
        </authorList>
    </citation>
    <scope>NUCLEOTIDE SEQUENCE [LARGE SCALE GENOMIC DNA]</scope>
    <source>
        <strain evidence="1 2">Marx 270</strain>
    </source>
</reference>
<proteinExistence type="predicted"/>
<keyword evidence="2" id="KW-1185">Reference proteome</keyword>
<dbReference type="InParanoid" id="A0A0C3PKB1"/>
<sequence>MIEVNSSWSHEDVTTQLRSWFPNVFQYFDSHREKANMMSQTQPDWQLLVPANGKLELSTAVRPNGVVLARFKGRQKSGIADSNLWFGMWLKHYNFGRLNFLDSHSKSCPQSYFRQVEDGIGCSGN</sequence>
<dbReference type="Proteomes" id="UP000054217">
    <property type="component" value="Unassembled WGS sequence"/>
</dbReference>
<organism evidence="1 2">
    <name type="scientific">Pisolithus tinctorius Marx 270</name>
    <dbReference type="NCBI Taxonomy" id="870435"/>
    <lineage>
        <taxon>Eukaryota</taxon>
        <taxon>Fungi</taxon>
        <taxon>Dikarya</taxon>
        <taxon>Basidiomycota</taxon>
        <taxon>Agaricomycotina</taxon>
        <taxon>Agaricomycetes</taxon>
        <taxon>Agaricomycetidae</taxon>
        <taxon>Boletales</taxon>
        <taxon>Sclerodermatineae</taxon>
        <taxon>Pisolithaceae</taxon>
        <taxon>Pisolithus</taxon>
    </lineage>
</organism>
<reference evidence="2" key="2">
    <citation type="submission" date="2015-01" db="EMBL/GenBank/DDBJ databases">
        <title>Evolutionary Origins and Diversification of the Mycorrhizal Mutualists.</title>
        <authorList>
            <consortium name="DOE Joint Genome Institute"/>
            <consortium name="Mycorrhizal Genomics Consortium"/>
            <person name="Kohler A."/>
            <person name="Kuo A."/>
            <person name="Nagy L.G."/>
            <person name="Floudas D."/>
            <person name="Copeland A."/>
            <person name="Barry K.W."/>
            <person name="Cichocki N."/>
            <person name="Veneault-Fourrey C."/>
            <person name="LaButti K."/>
            <person name="Lindquist E.A."/>
            <person name="Lipzen A."/>
            <person name="Lundell T."/>
            <person name="Morin E."/>
            <person name="Murat C."/>
            <person name="Riley R."/>
            <person name="Ohm R."/>
            <person name="Sun H."/>
            <person name="Tunlid A."/>
            <person name="Henrissat B."/>
            <person name="Grigoriev I.V."/>
            <person name="Hibbett D.S."/>
            <person name="Martin F."/>
        </authorList>
    </citation>
    <scope>NUCLEOTIDE SEQUENCE [LARGE SCALE GENOMIC DNA]</scope>
    <source>
        <strain evidence="2">Marx 270</strain>
    </source>
</reference>
<gene>
    <name evidence="1" type="ORF">M404DRAFT_120136</name>
</gene>